<dbReference type="AlphaFoldDB" id="A0A1M7LCX6"/>
<evidence type="ECO:0008006" key="4">
    <source>
        <dbReference type="Google" id="ProtNLM"/>
    </source>
</evidence>
<protein>
    <recommendedName>
        <fullName evidence="4">Excinuclease ABC subunit A</fullName>
    </recommendedName>
</protein>
<evidence type="ECO:0000313" key="2">
    <source>
        <dbReference type="EMBL" id="SEC13032.1"/>
    </source>
</evidence>
<evidence type="ECO:0000313" key="3">
    <source>
        <dbReference type="Proteomes" id="UP000183208"/>
    </source>
</evidence>
<feature type="chain" id="PRO_5030032110" description="Excinuclease ABC subunit A" evidence="1">
    <location>
        <begin position="36"/>
        <end position="163"/>
    </location>
</feature>
<organism evidence="2 3">
    <name type="scientific">Bradyrhizobium lablabi</name>
    <dbReference type="NCBI Taxonomy" id="722472"/>
    <lineage>
        <taxon>Bacteria</taxon>
        <taxon>Pseudomonadati</taxon>
        <taxon>Pseudomonadota</taxon>
        <taxon>Alphaproteobacteria</taxon>
        <taxon>Hyphomicrobiales</taxon>
        <taxon>Nitrobacteraceae</taxon>
        <taxon>Bradyrhizobium</taxon>
    </lineage>
</organism>
<evidence type="ECO:0000256" key="1">
    <source>
        <dbReference type="SAM" id="SignalP"/>
    </source>
</evidence>
<reference evidence="2 3" key="1">
    <citation type="submission" date="2016-10" db="EMBL/GenBank/DDBJ databases">
        <authorList>
            <person name="de Groot N.N."/>
        </authorList>
    </citation>
    <scope>NUCLEOTIDE SEQUENCE [LARGE SCALE GENOMIC DNA]</scope>
    <source>
        <strain evidence="2 3">GAS522</strain>
    </source>
</reference>
<gene>
    <name evidence="2" type="ORF">SAMN05444171_0724</name>
</gene>
<dbReference type="OrthoDB" id="8228286at2"/>
<proteinExistence type="predicted"/>
<accession>A0A1M7LCX6</accession>
<dbReference type="EMBL" id="FNTI01000001">
    <property type="protein sequence ID" value="SEC13032.1"/>
    <property type="molecule type" value="Genomic_DNA"/>
</dbReference>
<keyword evidence="1" id="KW-0732">Signal</keyword>
<feature type="signal peptide" evidence="1">
    <location>
        <begin position="1"/>
        <end position="35"/>
    </location>
</feature>
<sequence length="163" mass="17616">MTKRLRNHAVSGLRTAGLAVALMVLAALAASPARADRCDDTAKQLAGAIDGLKIGITAANYIYLSHPAAKELSLGCRGQNFSIELYAKTDRKPKPEFFNLVASAAAVIFTVPKDDTATGTSRCIKRMGILRGDKVSMRFRRLNMECSRTKTEASIVVTRGKDE</sequence>
<dbReference type="Proteomes" id="UP000183208">
    <property type="component" value="Unassembled WGS sequence"/>
</dbReference>
<name>A0A1M7LCX6_9BRAD</name>